<protein>
    <submittedName>
        <fullName evidence="4">Aminoglycoside phosphotransferase</fullName>
    </submittedName>
</protein>
<dbReference type="Gene3D" id="3.90.1200.10">
    <property type="match status" value="1"/>
</dbReference>
<keyword evidence="1" id="KW-0547">Nucleotide-binding</keyword>
<dbReference type="PANTHER" id="PTHR33540">
    <property type="entry name" value="TRNA THREONYLCARBAMOYLADENOSINE BIOSYNTHESIS PROTEIN TSAE"/>
    <property type="match status" value="1"/>
</dbReference>
<evidence type="ECO:0000256" key="2">
    <source>
        <dbReference type="ARBA" id="ARBA00022840"/>
    </source>
</evidence>
<name>A0AAC9IW52_9BURK</name>
<evidence type="ECO:0000256" key="1">
    <source>
        <dbReference type="ARBA" id="ARBA00022741"/>
    </source>
</evidence>
<dbReference type="AlphaFoldDB" id="A0AAC9IW52"/>
<dbReference type="GO" id="GO:0005524">
    <property type="term" value="F:ATP binding"/>
    <property type="evidence" value="ECO:0007669"/>
    <property type="project" value="UniProtKB-KW"/>
</dbReference>
<dbReference type="Pfam" id="PF01636">
    <property type="entry name" value="APH"/>
    <property type="match status" value="1"/>
</dbReference>
<dbReference type="PANTHER" id="PTHR33540:SF1">
    <property type="entry name" value="N-ACETYLMURAMATE_N-ACETYLGLUCOSAMINE KINASE"/>
    <property type="match status" value="1"/>
</dbReference>
<evidence type="ECO:0000313" key="4">
    <source>
        <dbReference type="EMBL" id="APC02040.1"/>
    </source>
</evidence>
<proteinExistence type="predicted"/>
<dbReference type="InterPro" id="IPR002575">
    <property type="entry name" value="Aminoglycoside_PTrfase"/>
</dbReference>
<accession>A0AAC9IW52</accession>
<evidence type="ECO:0000313" key="5">
    <source>
        <dbReference type="Proteomes" id="UP000182060"/>
    </source>
</evidence>
<keyword evidence="2" id="KW-0067">ATP-binding</keyword>
<sequence length="347" mass="40385">MTHGSRPALLYESTMTDSRLHTLRNWLKGLQPSWQLDLDTLAPASADASFRRYFRIESKNPDFGTLIIMDAPPQHEPLDAFIQVDYLLLNAGLNAPRILEQNISEGFLLLNDLGNKTYLAELNDQTADHLYQDATNALIKMQLASKPDILPSYDQALLKRELDLFPEWYLEKHLQIELNEQQQEQLKKSFDLLIENNLAQAKVYVHRDYHSRNLMVTEINNPGVLDFQDAVYGPITYDASSLWRDAYIAWPEERVIDWVIKFWEQGRKAGLPMPEDFGQFYRDFEWMGLQRHLKVLGIFARLFHRDGKDGYLKDIPLVLEYAIACANRYIELKPLARILESTRQNKE</sequence>
<dbReference type="Proteomes" id="UP000182060">
    <property type="component" value="Chromosome"/>
</dbReference>
<dbReference type="InterPro" id="IPR011009">
    <property type="entry name" value="Kinase-like_dom_sf"/>
</dbReference>
<dbReference type="EMBL" id="CP015017">
    <property type="protein sequence ID" value="APC02040.1"/>
    <property type="molecule type" value="Genomic_DNA"/>
</dbReference>
<gene>
    <name evidence="4" type="ORF">AOC25_10635</name>
</gene>
<dbReference type="Gene3D" id="3.30.200.20">
    <property type="entry name" value="Phosphorylase Kinase, domain 1"/>
    <property type="match status" value="1"/>
</dbReference>
<dbReference type="SUPFAM" id="SSF56112">
    <property type="entry name" value="Protein kinase-like (PK-like)"/>
    <property type="match status" value="1"/>
</dbReference>
<feature type="domain" description="Aminoglycoside phosphotransferase" evidence="3">
    <location>
        <begin position="41"/>
        <end position="254"/>
    </location>
</feature>
<reference evidence="4" key="1">
    <citation type="journal article" date="2017" name="Appl. Environ. Microbiol.">
        <title>Microdiversification of a pelagic Polynucleobacter species is mainly driven by acquisition of genomic islands from a partially interspecific gene pool.</title>
        <authorList>
            <person name="Hoetzinger M."/>
            <person name="Hahn M.W."/>
            <person name="Jezberova J."/>
            <person name="Schmidt J."/>
            <person name="Koll U."/>
        </authorList>
    </citation>
    <scope>NUCLEOTIDE SEQUENCE</scope>
    <source>
        <strain evidence="4">MWH-RechtKol4</strain>
    </source>
</reference>
<evidence type="ECO:0000259" key="3">
    <source>
        <dbReference type="Pfam" id="PF01636"/>
    </source>
</evidence>
<organism evidence="4 5">
    <name type="scientific">Polynucleobacter asymbioticus</name>
    <dbReference type="NCBI Taxonomy" id="576611"/>
    <lineage>
        <taxon>Bacteria</taxon>
        <taxon>Pseudomonadati</taxon>
        <taxon>Pseudomonadota</taxon>
        <taxon>Betaproteobacteria</taxon>
        <taxon>Burkholderiales</taxon>
        <taxon>Burkholderiaceae</taxon>
        <taxon>Polynucleobacter</taxon>
    </lineage>
</organism>